<comment type="caution">
    <text evidence="1">The sequence shown here is derived from an EMBL/GenBank/DDBJ whole genome shotgun (WGS) entry which is preliminary data.</text>
</comment>
<name>A0ACC3NAK5_9PEZI</name>
<dbReference type="Proteomes" id="UP001281147">
    <property type="component" value="Unassembled WGS sequence"/>
</dbReference>
<accession>A0ACC3NAK5</accession>
<reference evidence="1" key="1">
    <citation type="submission" date="2023-07" db="EMBL/GenBank/DDBJ databases">
        <title>Black Yeasts Isolated from many extreme environments.</title>
        <authorList>
            <person name="Coleine C."/>
            <person name="Stajich J.E."/>
            <person name="Selbmann L."/>
        </authorList>
    </citation>
    <scope>NUCLEOTIDE SEQUENCE</scope>
    <source>
        <strain evidence="1">CCFEE 5714</strain>
    </source>
</reference>
<proteinExistence type="predicted"/>
<evidence type="ECO:0000313" key="2">
    <source>
        <dbReference type="Proteomes" id="UP001281147"/>
    </source>
</evidence>
<organism evidence="1 2">
    <name type="scientific">Vermiconidia calcicola</name>
    <dbReference type="NCBI Taxonomy" id="1690605"/>
    <lineage>
        <taxon>Eukaryota</taxon>
        <taxon>Fungi</taxon>
        <taxon>Dikarya</taxon>
        <taxon>Ascomycota</taxon>
        <taxon>Pezizomycotina</taxon>
        <taxon>Dothideomycetes</taxon>
        <taxon>Dothideomycetidae</taxon>
        <taxon>Mycosphaerellales</taxon>
        <taxon>Extremaceae</taxon>
        <taxon>Vermiconidia</taxon>
    </lineage>
</organism>
<sequence length="553" mass="61544">MSAAVTGVTSTLSKLNPFGKSKDDDEDKGEAIEYDSVGGGGHAARKSKITKDQLKVSRALRSVLAHEKVLSEHDAGVDSERPSAALRELLDQPHIRVPAYVTDRSRPLAECVEIDAWDDDDNKDEPKVTHGYTLASNVPFRAVCEAMRDVVDKEATDADAETGYRAAPIMLSLENHCSAHGQLRLVEIMKEVWEHRLLTKHVRDEGANQRQGAEDQVTLEELGSKIAVIVEYFFPGQKDDSSDSSDDEGDEEDEDEAEKQDRKKYKEQKKKAPKENIIPELAELGVFAQSVKPRDQSWLEGKLKGGPHDHLINVSESGLGSLMPKMSEQISKHNAKHLMRVYPKGTRISSHNLNPVPFWGVGAQVCALNWQTFDASLQLNEALFAGTDGWALKPAALRAGGSGNLGNGKKKKLRLKIAGATDVPIPQDREPSEIRPYVTCTLLHPNDLENEPPKRKTSAYKQHKLGIIHRGANPPPKNPIFDETLEWEYDDNELTFVRILIKSDDRFASNPIFAVASVRLLYVVEGWSFIRMLDLKGRETHCTLLVKFEIEDA</sequence>
<dbReference type="EMBL" id="JAUTXU010000064">
    <property type="protein sequence ID" value="KAK3713191.1"/>
    <property type="molecule type" value="Genomic_DNA"/>
</dbReference>
<keyword evidence="2" id="KW-1185">Reference proteome</keyword>
<evidence type="ECO:0000313" key="1">
    <source>
        <dbReference type="EMBL" id="KAK3713191.1"/>
    </source>
</evidence>
<protein>
    <submittedName>
        <fullName evidence="1">Uncharacterized protein</fullName>
    </submittedName>
</protein>
<gene>
    <name evidence="1" type="ORF">LTR37_008624</name>
</gene>